<keyword evidence="6" id="KW-0560">Oxidoreductase</keyword>
<dbReference type="AlphaFoldDB" id="A0A1X2LSW8"/>
<comment type="function">
    <text evidence="8">Catalyzes a Baeyer-Villiger oxidation reaction, i.e. the insertion of an oxygen atom into a carbon-carbon bond adjacent to a carbonyl, which converts ketones to esters or lactones using NADPH and/or NADH as an electron donor. Thus, can convert bicyclo[3.2.0]hept-2-en-6-one into the oxidative lactone products 2-oxabicyclo[3.3.0]oct-6-en-3-one and 3-oxabicyclo[3.3.0]oct-6-en-2-one. Is also able to catalyze the sulfoxidation of methyl phenyl sulfide (thioanisole).</text>
</comment>
<dbReference type="InterPro" id="IPR036188">
    <property type="entry name" value="FAD/NAD-bd_sf"/>
</dbReference>
<dbReference type="FunFam" id="3.50.50.60:FF:000266">
    <property type="entry name" value="Baeyer-Villiger monooxygenase"/>
    <property type="match status" value="1"/>
</dbReference>
<evidence type="ECO:0000256" key="6">
    <source>
        <dbReference type="ARBA" id="ARBA00023002"/>
    </source>
</evidence>
<name>A0A1X2LSW8_9MYCO</name>
<comment type="caution">
    <text evidence="11">The sequence shown here is derived from an EMBL/GenBank/DDBJ whole genome shotgun (WGS) entry which is preliminary data.</text>
</comment>
<dbReference type="RefSeq" id="WP_085326621.1">
    <property type="nucleotide sequence ID" value="NZ_NCXP01000027.1"/>
</dbReference>
<evidence type="ECO:0000256" key="1">
    <source>
        <dbReference type="ARBA" id="ARBA00001974"/>
    </source>
</evidence>
<keyword evidence="7 11" id="KW-0503">Monooxygenase</keyword>
<dbReference type="OrthoDB" id="5168853at2"/>
<evidence type="ECO:0000256" key="3">
    <source>
        <dbReference type="ARBA" id="ARBA00022630"/>
    </source>
</evidence>
<dbReference type="FunFam" id="3.50.50.60:FF:000214">
    <property type="entry name" value="PROBABLE MONOOXYGENASE"/>
    <property type="match status" value="1"/>
</dbReference>
<organism evidence="11 12">
    <name type="scientific">Mycobacterium decipiens</name>
    <dbReference type="NCBI Taxonomy" id="1430326"/>
    <lineage>
        <taxon>Bacteria</taxon>
        <taxon>Bacillati</taxon>
        <taxon>Actinomycetota</taxon>
        <taxon>Actinomycetes</taxon>
        <taxon>Mycobacteriales</taxon>
        <taxon>Mycobacteriaceae</taxon>
        <taxon>Mycobacterium</taxon>
    </lineage>
</organism>
<dbReference type="Pfam" id="PF00743">
    <property type="entry name" value="FMO-like"/>
    <property type="match status" value="1"/>
</dbReference>
<keyword evidence="5" id="KW-0521">NADP</keyword>
<dbReference type="GO" id="GO:0050661">
    <property type="term" value="F:NADP binding"/>
    <property type="evidence" value="ECO:0007669"/>
    <property type="project" value="InterPro"/>
</dbReference>
<dbReference type="GO" id="GO:0004499">
    <property type="term" value="F:N,N-dimethylaniline monooxygenase activity"/>
    <property type="evidence" value="ECO:0007669"/>
    <property type="project" value="InterPro"/>
</dbReference>
<evidence type="ECO:0000256" key="8">
    <source>
        <dbReference type="ARBA" id="ARBA00057341"/>
    </source>
</evidence>
<reference evidence="11 12" key="1">
    <citation type="submission" date="2017-04" db="EMBL/GenBank/DDBJ databases">
        <title>The new phylogeny of genus Mycobacterium.</title>
        <authorList>
            <person name="Tortoli E."/>
            <person name="Trovato A."/>
            <person name="Cirillo D.M."/>
        </authorList>
    </citation>
    <scope>NUCLEOTIDE SEQUENCE [LARGE SCALE GENOMIC DNA]</scope>
    <source>
        <strain evidence="11 12">TBL 1200985</strain>
    </source>
</reference>
<keyword evidence="12" id="KW-1185">Reference proteome</keyword>
<evidence type="ECO:0000256" key="9">
    <source>
        <dbReference type="ARBA" id="ARBA00074115"/>
    </source>
</evidence>
<evidence type="ECO:0000313" key="11">
    <source>
        <dbReference type="EMBL" id="OSC39200.1"/>
    </source>
</evidence>
<evidence type="ECO:0000256" key="4">
    <source>
        <dbReference type="ARBA" id="ARBA00022827"/>
    </source>
</evidence>
<dbReference type="InterPro" id="IPR020946">
    <property type="entry name" value="Flavin_mOase-like"/>
</dbReference>
<proteinExistence type="inferred from homology"/>
<dbReference type="PANTHER" id="PTHR42877">
    <property type="entry name" value="L-ORNITHINE N(5)-MONOOXYGENASE-RELATED"/>
    <property type="match status" value="1"/>
</dbReference>
<evidence type="ECO:0000256" key="5">
    <source>
        <dbReference type="ARBA" id="ARBA00022857"/>
    </source>
</evidence>
<evidence type="ECO:0000313" key="12">
    <source>
        <dbReference type="Proteomes" id="UP000193247"/>
    </source>
</evidence>
<evidence type="ECO:0000256" key="2">
    <source>
        <dbReference type="ARBA" id="ARBA00010139"/>
    </source>
</evidence>
<comment type="similarity">
    <text evidence="2">Belongs to the FAD-binding monooxygenase family.</text>
</comment>
<feature type="compositionally biased region" description="Polar residues" evidence="10">
    <location>
        <begin position="1"/>
        <end position="13"/>
    </location>
</feature>
<dbReference type="GO" id="GO:0050660">
    <property type="term" value="F:flavin adenine dinucleotide binding"/>
    <property type="evidence" value="ECO:0007669"/>
    <property type="project" value="InterPro"/>
</dbReference>
<dbReference type="Gene3D" id="3.50.50.60">
    <property type="entry name" value="FAD/NAD(P)-binding domain"/>
    <property type="match status" value="2"/>
</dbReference>
<accession>A0A1X2LSW8</accession>
<keyword evidence="3" id="KW-0285">Flavoprotein</keyword>
<sequence length="525" mass="58785">MTNVVTPATTAAENGQAGKPPTHTRAVIIGTGFSGLGMAIALQRQGVDFVILEKADDVGGTWRDNSYPGCACDIPSHLYSFSFEPKPDWKHLFSYQPEIWDYLKGVTEKYGLRRYIKFNSLVDRGYWDDDECRWHVFTTDGREYVAQFLVSGAGALHIPAFPDIDGRDEFSGAAFHSAQWDHSVDLTGKRVAIIGTGASAIQIVPEIIGQVAELQLYQRTPPWVVPRTNEQLPVALRRALENVPGLRALLRLAIYWAQEVLAYGMTKRPNLLKVIEAYAKWNIRRSVKDRALRRKLIPRYRIGCKRILNSSTYYPAVADPKTDVITEPITRITRDGIVTTDGTGREAVREADVIVYATGFHVTDSYTYVQIKGQQGEDLVDRWNREGIGAHRGITVADVPNLFFLLGPNTGLGHNSVVFMIESQIHYVADAIAKCDRMGAQALAPTRAAQDRFNEELQRKLAHSVWSTGGCSSWYLDEHGKNTVLWSGYTWQYWLATRSVNPAEYRFFGVGKDSSHDREPVAATN</sequence>
<feature type="region of interest" description="Disordered" evidence="10">
    <location>
        <begin position="1"/>
        <end position="21"/>
    </location>
</feature>
<dbReference type="SUPFAM" id="SSF51905">
    <property type="entry name" value="FAD/NAD(P)-binding domain"/>
    <property type="match status" value="1"/>
</dbReference>
<dbReference type="InterPro" id="IPR051209">
    <property type="entry name" value="FAD-bind_Monooxygenase_sf"/>
</dbReference>
<comment type="cofactor">
    <cofactor evidence="1">
        <name>FAD</name>
        <dbReference type="ChEBI" id="CHEBI:57692"/>
    </cofactor>
</comment>
<dbReference type="Proteomes" id="UP000193247">
    <property type="component" value="Unassembled WGS sequence"/>
</dbReference>
<evidence type="ECO:0000256" key="10">
    <source>
        <dbReference type="SAM" id="MobiDB-lite"/>
    </source>
</evidence>
<dbReference type="STRING" id="1430326.B8W66_17925"/>
<evidence type="ECO:0000256" key="7">
    <source>
        <dbReference type="ARBA" id="ARBA00023033"/>
    </source>
</evidence>
<gene>
    <name evidence="11" type="ORF">B8W66_17925</name>
</gene>
<dbReference type="EMBL" id="NCXP01000027">
    <property type="protein sequence ID" value="OSC39200.1"/>
    <property type="molecule type" value="Genomic_DNA"/>
</dbReference>
<dbReference type="PRINTS" id="PR00419">
    <property type="entry name" value="ADXRDTASE"/>
</dbReference>
<protein>
    <recommendedName>
        <fullName evidence="9">Baeyer-Villiger monooxygenase</fullName>
    </recommendedName>
</protein>
<dbReference type="PANTHER" id="PTHR42877:SF4">
    <property type="entry name" value="FAD_NAD(P)-BINDING DOMAIN-CONTAINING PROTEIN-RELATED"/>
    <property type="match status" value="1"/>
</dbReference>
<keyword evidence="4" id="KW-0274">FAD</keyword>